<feature type="region of interest" description="Disordered" evidence="1">
    <location>
        <begin position="91"/>
        <end position="117"/>
    </location>
</feature>
<reference evidence="3 4" key="1">
    <citation type="submission" date="2020-07" db="EMBL/GenBank/DDBJ databases">
        <title>Vallitalea guaymasensis genome.</title>
        <authorList>
            <person name="Postec A."/>
        </authorList>
    </citation>
    <scope>NUCLEOTIDE SEQUENCE [LARGE SCALE GENOMIC DNA]</scope>
    <source>
        <strain evidence="3 4">Ra1766G1</strain>
    </source>
</reference>
<proteinExistence type="predicted"/>
<evidence type="ECO:0000313" key="4">
    <source>
        <dbReference type="Proteomes" id="UP000677305"/>
    </source>
</evidence>
<sequence>MNKHKYFFRGVGITLIITASIFYFVGLNITKKTTEVITEEEIILRAKELGMIDKGQMDTEKEKLTDKEIIDRATKLGMVFEETDKACNEEDVVNEGTEEIEEEEQKEIENDEESQESDTVKIKIKYGMGSDEVAELLFDNKVVDDALEFDKFLMQNKLAHRIKIGTYDFKIDSTYEEVMKIFTN</sequence>
<evidence type="ECO:0000256" key="2">
    <source>
        <dbReference type="SAM" id="Phobius"/>
    </source>
</evidence>
<organism evidence="3 4">
    <name type="scientific">Vallitalea guaymasensis</name>
    <dbReference type="NCBI Taxonomy" id="1185412"/>
    <lineage>
        <taxon>Bacteria</taxon>
        <taxon>Bacillati</taxon>
        <taxon>Bacillota</taxon>
        <taxon>Clostridia</taxon>
        <taxon>Lachnospirales</taxon>
        <taxon>Vallitaleaceae</taxon>
        <taxon>Vallitalea</taxon>
    </lineage>
</organism>
<dbReference type="AlphaFoldDB" id="A0A8J8MEI0"/>
<feature type="compositionally biased region" description="Acidic residues" evidence="1">
    <location>
        <begin position="91"/>
        <end position="116"/>
    </location>
</feature>
<feature type="transmembrane region" description="Helical" evidence="2">
    <location>
        <begin position="6"/>
        <end position="25"/>
    </location>
</feature>
<evidence type="ECO:0000313" key="3">
    <source>
        <dbReference type="EMBL" id="QUH31471.1"/>
    </source>
</evidence>
<gene>
    <name evidence="3" type="ORF">HYG85_22105</name>
</gene>
<evidence type="ECO:0008006" key="5">
    <source>
        <dbReference type="Google" id="ProtNLM"/>
    </source>
</evidence>
<protein>
    <recommendedName>
        <fullName evidence="5">YceG-like family protein</fullName>
    </recommendedName>
</protein>
<dbReference type="Gene3D" id="3.30.1490.480">
    <property type="entry name" value="Endolytic murein transglycosylase"/>
    <property type="match status" value="1"/>
</dbReference>
<keyword evidence="4" id="KW-1185">Reference proteome</keyword>
<dbReference type="RefSeq" id="WP_212691477.1">
    <property type="nucleotide sequence ID" value="NZ_CP058561.1"/>
</dbReference>
<accession>A0A8J8MEI0</accession>
<keyword evidence="2" id="KW-0472">Membrane</keyword>
<evidence type="ECO:0000256" key="1">
    <source>
        <dbReference type="SAM" id="MobiDB-lite"/>
    </source>
</evidence>
<keyword evidence="2" id="KW-0812">Transmembrane</keyword>
<keyword evidence="2" id="KW-1133">Transmembrane helix</keyword>
<dbReference type="KEGG" id="vgu:HYG85_22105"/>
<name>A0A8J8MEI0_9FIRM</name>
<dbReference type="EMBL" id="CP058561">
    <property type="protein sequence ID" value="QUH31471.1"/>
    <property type="molecule type" value="Genomic_DNA"/>
</dbReference>
<dbReference type="Proteomes" id="UP000677305">
    <property type="component" value="Chromosome"/>
</dbReference>